<accession>A0A812I1Y0</accession>
<dbReference type="InterPro" id="IPR027359">
    <property type="entry name" value="Volt_channel_dom_sf"/>
</dbReference>
<keyword evidence="4 6" id="KW-0472">Membrane</keyword>
<evidence type="ECO:0000313" key="9">
    <source>
        <dbReference type="Proteomes" id="UP000604046"/>
    </source>
</evidence>
<feature type="domain" description="EF-hand" evidence="7">
    <location>
        <begin position="439"/>
        <end position="474"/>
    </location>
</feature>
<feature type="transmembrane region" description="Helical" evidence="6">
    <location>
        <begin position="826"/>
        <end position="850"/>
    </location>
</feature>
<feature type="transmembrane region" description="Helical" evidence="6">
    <location>
        <begin position="258"/>
        <end position="279"/>
    </location>
</feature>
<dbReference type="PANTHER" id="PTHR47131:SF1">
    <property type="entry name" value="CATION CHANNEL SPERM-ASSOCIATED PROTEIN 3"/>
    <property type="match status" value="1"/>
</dbReference>
<dbReference type="GO" id="GO:0001669">
    <property type="term" value="C:acrosomal vesicle"/>
    <property type="evidence" value="ECO:0007669"/>
    <property type="project" value="TreeGrafter"/>
</dbReference>
<dbReference type="GO" id="GO:0036128">
    <property type="term" value="C:CatSper complex"/>
    <property type="evidence" value="ECO:0007669"/>
    <property type="project" value="TreeGrafter"/>
</dbReference>
<dbReference type="SUPFAM" id="SSF81324">
    <property type="entry name" value="Voltage-gated potassium channels"/>
    <property type="match status" value="1"/>
</dbReference>
<evidence type="ECO:0000256" key="4">
    <source>
        <dbReference type="ARBA" id="ARBA00023136"/>
    </source>
</evidence>
<feature type="transmembrane region" description="Helical" evidence="6">
    <location>
        <begin position="663"/>
        <end position="686"/>
    </location>
</feature>
<dbReference type="OrthoDB" id="191686at2759"/>
<name>A0A812I1Y0_9DINO</name>
<comment type="subcellular location">
    <subcellularLocation>
        <location evidence="1">Membrane</location>
        <topology evidence="1">Multi-pass membrane protein</topology>
    </subcellularLocation>
</comment>
<dbReference type="InterPro" id="IPR005821">
    <property type="entry name" value="Ion_trans_dom"/>
</dbReference>
<dbReference type="GO" id="GO:0006814">
    <property type="term" value="P:sodium ion transport"/>
    <property type="evidence" value="ECO:0007669"/>
    <property type="project" value="TreeGrafter"/>
</dbReference>
<dbReference type="Gene3D" id="1.10.287.70">
    <property type="match status" value="1"/>
</dbReference>
<feature type="transmembrane region" description="Helical" evidence="6">
    <location>
        <begin position="573"/>
        <end position="592"/>
    </location>
</feature>
<keyword evidence="9" id="KW-1185">Reference proteome</keyword>
<evidence type="ECO:0000256" key="6">
    <source>
        <dbReference type="SAM" id="Phobius"/>
    </source>
</evidence>
<dbReference type="PROSITE" id="PS50222">
    <property type="entry name" value="EF_HAND_2"/>
    <property type="match status" value="1"/>
</dbReference>
<evidence type="ECO:0000256" key="2">
    <source>
        <dbReference type="ARBA" id="ARBA00022692"/>
    </source>
</evidence>
<evidence type="ECO:0000256" key="1">
    <source>
        <dbReference type="ARBA" id="ARBA00004141"/>
    </source>
</evidence>
<dbReference type="InterPro" id="IPR002048">
    <property type="entry name" value="EF_hand_dom"/>
</dbReference>
<feature type="transmembrane region" description="Helical" evidence="6">
    <location>
        <begin position="862"/>
        <end position="882"/>
    </location>
</feature>
<organism evidence="8 9">
    <name type="scientific">Symbiodinium natans</name>
    <dbReference type="NCBI Taxonomy" id="878477"/>
    <lineage>
        <taxon>Eukaryota</taxon>
        <taxon>Sar</taxon>
        <taxon>Alveolata</taxon>
        <taxon>Dinophyceae</taxon>
        <taxon>Suessiales</taxon>
        <taxon>Symbiodiniaceae</taxon>
        <taxon>Symbiodinium</taxon>
    </lineage>
</organism>
<evidence type="ECO:0000313" key="8">
    <source>
        <dbReference type="EMBL" id="CAE6967872.1"/>
    </source>
</evidence>
<protein>
    <submittedName>
        <fullName evidence="8">Scn11a protein</fullName>
    </submittedName>
</protein>
<evidence type="ECO:0000259" key="7">
    <source>
        <dbReference type="PROSITE" id="PS50222"/>
    </source>
</evidence>
<reference evidence="8" key="1">
    <citation type="submission" date="2021-02" db="EMBL/GenBank/DDBJ databases">
        <authorList>
            <person name="Dougan E. K."/>
            <person name="Rhodes N."/>
            <person name="Thang M."/>
            <person name="Chan C."/>
        </authorList>
    </citation>
    <scope>NUCLEOTIDE SEQUENCE</scope>
</reference>
<dbReference type="AlphaFoldDB" id="A0A812I1Y0"/>
<proteinExistence type="predicted"/>
<keyword evidence="2 6" id="KW-0812">Transmembrane</keyword>
<keyword evidence="3 6" id="KW-1133">Transmembrane helix</keyword>
<evidence type="ECO:0000256" key="5">
    <source>
        <dbReference type="SAM" id="MobiDB-lite"/>
    </source>
</evidence>
<dbReference type="Pfam" id="PF00520">
    <property type="entry name" value="Ion_trans"/>
    <property type="match status" value="1"/>
</dbReference>
<feature type="transmembrane region" description="Helical" evidence="6">
    <location>
        <begin position="300"/>
        <end position="327"/>
    </location>
</feature>
<dbReference type="GO" id="GO:0005245">
    <property type="term" value="F:voltage-gated calcium channel activity"/>
    <property type="evidence" value="ECO:0007669"/>
    <property type="project" value="TreeGrafter"/>
</dbReference>
<sequence>MSVFSGMERIMDMVSLHQQALHRLVDSQHETLREALRNADAAGDGSYPSQPSESMFALEGAFQCLEHRGRPLQPLLPPDIDPTPEPQKSFMTECAESVRSPDSGAAMGQVVSAKIQELDDEFNKFNNGEHAVDCDAERDSTNVGKMSEGTNPFGGGGPAKAPTLMRLDMMAGMCVLLNSLVMAVELELEGRVTGSKIGLESLPGVDMSDFFTACDNIFAVLYFFELCARIYYERCRFFQGAANWFDIFLATTTCLDVWLLRPMALGGGATDQMILLRLARAVKSMRAIRMVRTLRLFRGLRVLVMACISFLPSLCWSMVLLAVFMIMGALMLGNLLQEFIANPEEDMIWREWVWIHYGTALRSMYTLYEITFAGNWPTYARPIIDQVSSVFSIFFLAYITLVVFAVIRVITAIFLKDTLDAASNDAEHLVVERLQKRSQYVNKLERIFKAIDETGDGMISQAQLSSVLADPIVRAYFQTLELDVHEGAALFHIIAASDGIVYLAFILVGTASGWFVINGLLNLIANEPDVSQGGRMTGEVALLGSIVSLTLCGVYLLWLAACGKPSRRAEQRWSTSVILLAVASFAALALAWDVRPPGYPMVLATAVTGSIVGNGSILMLFPLVSTYYGGWLVAPVRAGTDLSSMFTTFLAQLQSPDGEAHTFPMWLLFVFYTLISCLGLVAWAVILQNGIGLRKEGEATSSKEAPVVDVEVPSPQVEEETDSTTASSGTKAGEDSREAPRSFCLEQLSGLRCPRQLILPVVLATLTQITQWSLAATLGQIGAEMADPVGCDGEVGRHIWRLSLTLSQILVPVGSVFSSLAACPRPIFICLCLLQYLSCFLFCTAAAGLWRSFWTSHVGGMLYIASYAACGGLEGYLLTMAYRYIGDAPEVPEGLKHSAGTLLSLLTVIVVNSGNMFLGAAVAGKSTGQRLNAGLLTSVIAVPLTTETFRMAYCAAKATWMPQGLEGLRGPARAIDQVAMRAELHKIQRELEILSRKLDKDAPSTEALRAQFRKASALQLHNLHVFSRQEISSYPLHSKRSL</sequence>
<dbReference type="EMBL" id="CAJNDS010000130">
    <property type="protein sequence ID" value="CAE6967872.1"/>
    <property type="molecule type" value="Genomic_DNA"/>
</dbReference>
<dbReference type="Gene3D" id="1.20.120.350">
    <property type="entry name" value="Voltage-gated potassium channels. Chain C"/>
    <property type="match status" value="1"/>
</dbReference>
<feature type="transmembrane region" description="Helical" evidence="6">
    <location>
        <begin position="802"/>
        <end position="820"/>
    </location>
</feature>
<dbReference type="Proteomes" id="UP000604046">
    <property type="component" value="Unassembled WGS sequence"/>
</dbReference>
<feature type="transmembrane region" description="Helical" evidence="6">
    <location>
        <begin position="541"/>
        <end position="561"/>
    </location>
</feature>
<feature type="transmembrane region" description="Helical" evidence="6">
    <location>
        <begin position="390"/>
        <end position="415"/>
    </location>
</feature>
<evidence type="ECO:0000256" key="3">
    <source>
        <dbReference type="ARBA" id="ARBA00022989"/>
    </source>
</evidence>
<comment type="caution">
    <text evidence="8">The sequence shown here is derived from an EMBL/GenBank/DDBJ whole genome shotgun (WGS) entry which is preliminary data.</text>
</comment>
<dbReference type="GO" id="GO:0005509">
    <property type="term" value="F:calcium ion binding"/>
    <property type="evidence" value="ECO:0007669"/>
    <property type="project" value="InterPro"/>
</dbReference>
<dbReference type="PANTHER" id="PTHR47131">
    <property type="entry name" value="CATION CHANNEL SPERM-ASSOCIATED PROTEIN 3"/>
    <property type="match status" value="1"/>
</dbReference>
<gene>
    <name evidence="8" type="primary">Scn11a</name>
    <name evidence="8" type="ORF">SNAT2548_LOCUS2302</name>
</gene>
<feature type="transmembrane region" description="Helical" evidence="6">
    <location>
        <begin position="902"/>
        <end position="923"/>
    </location>
</feature>
<feature type="transmembrane region" description="Helical" evidence="6">
    <location>
        <begin position="628"/>
        <end position="651"/>
    </location>
</feature>
<feature type="region of interest" description="Disordered" evidence="5">
    <location>
        <begin position="704"/>
        <end position="738"/>
    </location>
</feature>
<feature type="transmembrane region" description="Helical" evidence="6">
    <location>
        <begin position="598"/>
        <end position="621"/>
    </location>
</feature>
<dbReference type="GO" id="GO:0048240">
    <property type="term" value="P:sperm capacitation"/>
    <property type="evidence" value="ECO:0007669"/>
    <property type="project" value="TreeGrafter"/>
</dbReference>
<feature type="transmembrane region" description="Helical" evidence="6">
    <location>
        <begin position="500"/>
        <end position="521"/>
    </location>
</feature>
<dbReference type="GO" id="GO:0030317">
    <property type="term" value="P:flagellated sperm motility"/>
    <property type="evidence" value="ECO:0007669"/>
    <property type="project" value="TreeGrafter"/>
</dbReference>